<evidence type="ECO:0000313" key="2">
    <source>
        <dbReference type="Proteomes" id="UP000624244"/>
    </source>
</evidence>
<comment type="caution">
    <text evidence="1">The sequence shown here is derived from an EMBL/GenBank/DDBJ whole genome shotgun (WGS) entry which is preliminary data.</text>
</comment>
<dbReference type="Proteomes" id="UP000624244">
    <property type="component" value="Unassembled WGS sequence"/>
</dbReference>
<proteinExistence type="predicted"/>
<organism evidence="1 2">
    <name type="scientific">Cochliobolus sativus</name>
    <name type="common">Common root rot and spot blotch fungus</name>
    <name type="synonym">Bipolaris sorokiniana</name>
    <dbReference type="NCBI Taxonomy" id="45130"/>
    <lineage>
        <taxon>Eukaryota</taxon>
        <taxon>Fungi</taxon>
        <taxon>Dikarya</taxon>
        <taxon>Ascomycota</taxon>
        <taxon>Pezizomycotina</taxon>
        <taxon>Dothideomycetes</taxon>
        <taxon>Pleosporomycetidae</taxon>
        <taxon>Pleosporales</taxon>
        <taxon>Pleosporineae</taxon>
        <taxon>Pleosporaceae</taxon>
        <taxon>Bipolaris</taxon>
    </lineage>
</organism>
<name>A0A8H6DV01_COCSA</name>
<dbReference type="EMBL" id="WNKQ01000010">
    <property type="protein sequence ID" value="KAF5848913.1"/>
    <property type="molecule type" value="Genomic_DNA"/>
</dbReference>
<dbReference type="AlphaFoldDB" id="A0A8H6DV01"/>
<accession>A0A8H6DV01</accession>
<protein>
    <submittedName>
        <fullName evidence="1">Uncharacterized protein</fullName>
    </submittedName>
</protein>
<reference evidence="1" key="1">
    <citation type="submission" date="2019-11" db="EMBL/GenBank/DDBJ databases">
        <title>Bipolaris sorokiniana Genome sequencing.</title>
        <authorList>
            <person name="Wang H."/>
        </authorList>
    </citation>
    <scope>NUCLEOTIDE SEQUENCE</scope>
</reference>
<sequence length="61" mass="7067">MAMDASGLVPTANHRFHYGMRCAYITFCVMTMLNAHIQRDESQMVVNGYQTQVLRGRWWGD</sequence>
<gene>
    <name evidence="1" type="ORF">GGP41_009984</name>
</gene>
<evidence type="ECO:0000313" key="1">
    <source>
        <dbReference type="EMBL" id="KAF5848913.1"/>
    </source>
</evidence>